<evidence type="ECO:0000313" key="2">
    <source>
        <dbReference type="EMBL" id="MEQ2511216.1"/>
    </source>
</evidence>
<keyword evidence="2" id="KW-0326">Glycosidase</keyword>
<dbReference type="Gene3D" id="3.40.470.10">
    <property type="entry name" value="Uracil-DNA glycosylase-like domain"/>
    <property type="match status" value="1"/>
</dbReference>
<feature type="domain" description="Uracil-DNA glycosylase-like" evidence="1">
    <location>
        <begin position="13"/>
        <end position="163"/>
    </location>
</feature>
<dbReference type="Proteomes" id="UP001491552">
    <property type="component" value="Unassembled WGS sequence"/>
</dbReference>
<dbReference type="SUPFAM" id="SSF52141">
    <property type="entry name" value="Uracil-DNA glycosylase-like"/>
    <property type="match status" value="1"/>
</dbReference>
<keyword evidence="2" id="KW-0378">Hydrolase</keyword>
<dbReference type="GO" id="GO:0033958">
    <property type="term" value="F:DNA-deoxyinosine glycosylase activity"/>
    <property type="evidence" value="ECO:0007669"/>
    <property type="project" value="UniProtKB-EC"/>
</dbReference>
<dbReference type="InterPro" id="IPR036895">
    <property type="entry name" value="Uracil-DNA_glycosylase-like_sf"/>
</dbReference>
<dbReference type="SMART" id="SM00986">
    <property type="entry name" value="UDG"/>
    <property type="match status" value="1"/>
</dbReference>
<sequence>MPQTPMPQVHPIPPLFDAESRVLILGSFPSIKSREAMFFYGHPQNRFWPLLALLTGEPAPQTVEEKRALALRHHFALWDSIGQCTITGSSDSSIRDVVPNDLRAITEHAPIERIFCNGNTSLKYYRRYNEPLLGRPAVVLPSTSPANAAWSLQRLAEAWRVIL</sequence>
<keyword evidence="3" id="KW-1185">Reference proteome</keyword>
<dbReference type="EC" id="3.2.2.15" evidence="2"/>
<dbReference type="InterPro" id="IPR005122">
    <property type="entry name" value="Uracil-DNA_glycosylase-like"/>
</dbReference>
<dbReference type="InterPro" id="IPR026353">
    <property type="entry name" value="Hypoxan-DNA_Glyclase"/>
</dbReference>
<dbReference type="CDD" id="cd10032">
    <property type="entry name" value="UDG-F6_HDG"/>
    <property type="match status" value="1"/>
</dbReference>
<dbReference type="EMBL" id="JBBMFF010000220">
    <property type="protein sequence ID" value="MEQ2511216.1"/>
    <property type="molecule type" value="Genomic_DNA"/>
</dbReference>
<reference evidence="2 3" key="1">
    <citation type="submission" date="2024-03" db="EMBL/GenBank/DDBJ databases">
        <title>Human intestinal bacterial collection.</title>
        <authorList>
            <person name="Pauvert C."/>
            <person name="Hitch T.C.A."/>
            <person name="Clavel T."/>
        </authorList>
    </citation>
    <scope>NUCLEOTIDE SEQUENCE [LARGE SCALE GENOMIC DNA]</scope>
    <source>
        <strain evidence="2 3">CLA-AA-H192</strain>
    </source>
</reference>
<evidence type="ECO:0000259" key="1">
    <source>
        <dbReference type="SMART" id="SM00986"/>
    </source>
</evidence>
<dbReference type="SMART" id="SM00987">
    <property type="entry name" value="UreE_C"/>
    <property type="match status" value="1"/>
</dbReference>
<name>A0ABV1G762_9FIRM</name>
<accession>A0ABV1G762</accession>
<organism evidence="2 3">
    <name type="scientific">Faecousia intestinalis</name>
    <dbReference type="NCBI Taxonomy" id="3133167"/>
    <lineage>
        <taxon>Bacteria</taxon>
        <taxon>Bacillati</taxon>
        <taxon>Bacillota</taxon>
        <taxon>Clostridia</taxon>
        <taxon>Eubacteriales</taxon>
        <taxon>Oscillospiraceae</taxon>
        <taxon>Faecousia</taxon>
    </lineage>
</organism>
<dbReference type="NCBIfam" id="TIGR04274">
    <property type="entry name" value="hypoxanDNAglyco"/>
    <property type="match status" value="1"/>
</dbReference>
<comment type="caution">
    <text evidence="2">The sequence shown here is derived from an EMBL/GenBank/DDBJ whole genome shotgun (WGS) entry which is preliminary data.</text>
</comment>
<evidence type="ECO:0000313" key="3">
    <source>
        <dbReference type="Proteomes" id="UP001491552"/>
    </source>
</evidence>
<dbReference type="RefSeq" id="WP_349135921.1">
    <property type="nucleotide sequence ID" value="NZ_JBBMFF010000220.1"/>
</dbReference>
<proteinExistence type="predicted"/>
<gene>
    <name evidence="2" type="ORF">WMO66_08155</name>
</gene>
<protein>
    <submittedName>
        <fullName evidence="2">DNA-deoxyinosine glycosylase</fullName>
        <ecNumber evidence="2">3.2.2.15</ecNumber>
    </submittedName>
</protein>
<dbReference type="Pfam" id="PF03167">
    <property type="entry name" value="UDG"/>
    <property type="match status" value="1"/>
</dbReference>